<reference evidence="3 4" key="1">
    <citation type="submission" date="2017-11" db="EMBL/GenBank/DDBJ databases">
        <title>Genome sequencing of a diverse group of Pseudomonas species.</title>
        <authorList>
            <person name="Loper J."/>
        </authorList>
    </citation>
    <scope>NUCLEOTIDE SEQUENCE [LARGE SCALE GENOMIC DNA]</scope>
    <source>
        <strain evidence="3 4">LMG 25716</strain>
    </source>
</reference>
<keyword evidence="1" id="KW-0732">Signal</keyword>
<comment type="caution">
    <text evidence="3">The sequence shown here is derived from an EMBL/GenBank/DDBJ whole genome shotgun (WGS) entry which is preliminary data.</text>
</comment>
<name>A0ABX4Q708_9PSED</name>
<dbReference type="InterPro" id="IPR004843">
    <property type="entry name" value="Calcineurin-like_PHP"/>
</dbReference>
<dbReference type="InterPro" id="IPR051918">
    <property type="entry name" value="STPP_CPPED1"/>
</dbReference>
<dbReference type="Proteomes" id="UP000232455">
    <property type="component" value="Unassembled WGS sequence"/>
</dbReference>
<evidence type="ECO:0000313" key="3">
    <source>
        <dbReference type="EMBL" id="PKA72498.1"/>
    </source>
</evidence>
<evidence type="ECO:0000256" key="1">
    <source>
        <dbReference type="SAM" id="SignalP"/>
    </source>
</evidence>
<evidence type="ECO:0000313" key="4">
    <source>
        <dbReference type="Proteomes" id="UP000232455"/>
    </source>
</evidence>
<dbReference type="EMBL" id="PHHE01000001">
    <property type="protein sequence ID" value="PKA72498.1"/>
    <property type="molecule type" value="Genomic_DNA"/>
</dbReference>
<proteinExistence type="predicted"/>
<feature type="signal peptide" evidence="1">
    <location>
        <begin position="1"/>
        <end position="38"/>
    </location>
</feature>
<dbReference type="InterPro" id="IPR029052">
    <property type="entry name" value="Metallo-depent_PP-like"/>
</dbReference>
<keyword evidence="4" id="KW-1185">Reference proteome</keyword>
<feature type="domain" description="Calcineurin-like phosphoesterase" evidence="2">
    <location>
        <begin position="82"/>
        <end position="282"/>
    </location>
</feature>
<gene>
    <name evidence="3" type="ORF">ATI02_5559</name>
</gene>
<dbReference type="PANTHER" id="PTHR43143">
    <property type="entry name" value="METALLOPHOSPHOESTERASE, CALCINEURIN SUPERFAMILY"/>
    <property type="match status" value="1"/>
</dbReference>
<protein>
    <submittedName>
        <fullName evidence="3">Calcineurin-like phosphoesterase family protein</fullName>
    </submittedName>
</protein>
<dbReference type="Gene3D" id="3.60.21.10">
    <property type="match status" value="1"/>
</dbReference>
<dbReference type="Pfam" id="PF00149">
    <property type="entry name" value="Metallophos"/>
    <property type="match status" value="1"/>
</dbReference>
<sequence length="347" mass="39814">MRSSLYLIKWKCYLMTNNKVQCFILGVCLLFSFVPAHSMENTPKHMVFASDTQYPWTDKTDRRQPESDADFKVRSKWLVETQLASIADFRDHHDGQAQVPLMINGDITAFGHGWQRDYMAATLKKHFGTDYLYGLGNHDYENNVDDCVTNNCAAGSIVEFKEHHANKVDSFDLSITGWPFPLYSGSLAYSKNIGEVHLVQLNNEPTYTTRISSFLNPTTFEINSALDWLEKDLSLARVEGYAIIINMHKPFGMMGDNAQQRRFREMLDKYQVTAVFAGHMHEGGGEAYWLGKVPMYLSGATSQQTYLITSFTEDRKQLQIYLVENNQWRSRTLIDTIPVKSIWANRP</sequence>
<dbReference type="PANTHER" id="PTHR43143:SF1">
    <property type="entry name" value="SERINE_THREONINE-PROTEIN PHOSPHATASE CPPED1"/>
    <property type="match status" value="1"/>
</dbReference>
<dbReference type="SUPFAM" id="SSF56300">
    <property type="entry name" value="Metallo-dependent phosphatases"/>
    <property type="match status" value="1"/>
</dbReference>
<evidence type="ECO:0000259" key="2">
    <source>
        <dbReference type="Pfam" id="PF00149"/>
    </source>
</evidence>
<accession>A0ABX4Q708</accession>
<feature type="chain" id="PRO_5045618909" evidence="1">
    <location>
        <begin position="39"/>
        <end position="347"/>
    </location>
</feature>
<organism evidence="3 4">
    <name type="scientific">Pseudomonas baetica</name>
    <dbReference type="NCBI Taxonomy" id="674054"/>
    <lineage>
        <taxon>Bacteria</taxon>
        <taxon>Pseudomonadati</taxon>
        <taxon>Pseudomonadota</taxon>
        <taxon>Gammaproteobacteria</taxon>
        <taxon>Pseudomonadales</taxon>
        <taxon>Pseudomonadaceae</taxon>
        <taxon>Pseudomonas</taxon>
    </lineage>
</organism>